<evidence type="ECO:0000313" key="15">
    <source>
        <dbReference type="EMBL" id="TRL36024.1"/>
    </source>
</evidence>
<dbReference type="OrthoDB" id="7917281at2"/>
<evidence type="ECO:0000256" key="2">
    <source>
        <dbReference type="ARBA" id="ARBA00004377"/>
    </source>
</evidence>
<evidence type="ECO:0000313" key="16">
    <source>
        <dbReference type="Proteomes" id="UP000245137"/>
    </source>
</evidence>
<evidence type="ECO:0000256" key="9">
    <source>
        <dbReference type="ARBA" id="ARBA00022748"/>
    </source>
</evidence>
<keyword evidence="11 12" id="KW-0472">Membrane</keyword>
<comment type="similarity">
    <text evidence="3 12">Belongs to the CcmD/CycX/HelD family.</text>
</comment>
<evidence type="ECO:0000256" key="7">
    <source>
        <dbReference type="ARBA" id="ARBA00022519"/>
    </source>
</evidence>
<dbReference type="EMBL" id="PUIV01000009">
    <property type="protein sequence ID" value="PWB94372.1"/>
    <property type="molecule type" value="Genomic_DNA"/>
</dbReference>
<dbReference type="NCBIfam" id="TIGR03141">
    <property type="entry name" value="cytochro_ccmD"/>
    <property type="match status" value="1"/>
</dbReference>
<dbReference type="GO" id="GO:0017004">
    <property type="term" value="P:cytochrome complex assembly"/>
    <property type="evidence" value="ECO:0007669"/>
    <property type="project" value="UniProtKB-KW"/>
</dbReference>
<reference evidence="14 16" key="1">
    <citation type="journal article" date="2018" name="Appl. Microbiol. Biotechnol.">
        <title>Co-cultivation of the strictly anaerobic methanogen Methanosarcina barkeri with aerobic methanotrophs in an oxygen-limited membrane bioreactor.</title>
        <authorList>
            <person name="In 't Zandt M.H."/>
            <person name="van den Bosch T.J.M."/>
            <person name="Rijkers R."/>
            <person name="van Kessel M.A.H.J."/>
            <person name="Jetten M.S.M."/>
            <person name="Welte C.U."/>
        </authorList>
    </citation>
    <scope>NUCLEOTIDE SEQUENCE [LARGE SCALE GENOMIC DNA]</scope>
    <source>
        <strain evidence="14 16">DSM 17706</strain>
    </source>
</reference>
<reference evidence="14" key="2">
    <citation type="submission" date="2018-02" db="EMBL/GenBank/DDBJ databases">
        <authorList>
            <person name="Cohen D.B."/>
            <person name="Kent A.D."/>
        </authorList>
    </citation>
    <scope>NUCLEOTIDE SEQUENCE</scope>
    <source>
        <strain evidence="14">DSM 17706</strain>
    </source>
</reference>
<organism evidence="14 16">
    <name type="scientific">Methylosinus sporium</name>
    <dbReference type="NCBI Taxonomy" id="428"/>
    <lineage>
        <taxon>Bacteria</taxon>
        <taxon>Pseudomonadati</taxon>
        <taxon>Pseudomonadota</taxon>
        <taxon>Alphaproteobacteria</taxon>
        <taxon>Hyphomicrobiales</taxon>
        <taxon>Methylocystaceae</taxon>
        <taxon>Methylosinus</taxon>
    </lineage>
</organism>
<name>A0A2U1SRX7_METSR</name>
<feature type="coiled-coil region" evidence="13">
    <location>
        <begin position="24"/>
        <end position="51"/>
    </location>
</feature>
<dbReference type="Pfam" id="PF04995">
    <property type="entry name" value="CcmD"/>
    <property type="match status" value="1"/>
</dbReference>
<dbReference type="Proteomes" id="UP000245137">
    <property type="component" value="Unassembled WGS sequence"/>
</dbReference>
<dbReference type="RefSeq" id="WP_108916863.1">
    <property type="nucleotide sequence ID" value="NZ_BGJY01000003.1"/>
</dbReference>
<keyword evidence="8 12" id="KW-0812">Transmembrane</keyword>
<protein>
    <recommendedName>
        <fullName evidence="4 12">Heme exporter protein D</fullName>
    </recommendedName>
</protein>
<evidence type="ECO:0000313" key="17">
    <source>
        <dbReference type="Proteomes" id="UP000316781"/>
    </source>
</evidence>
<accession>A0A2U1SRX7</accession>
<comment type="subcellular location">
    <subcellularLocation>
        <location evidence="2 12">Cell inner membrane</location>
        <topology evidence="2 12">Single-pass membrane protein</topology>
    </subcellularLocation>
</comment>
<reference evidence="15 17" key="3">
    <citation type="submission" date="2019-07" db="EMBL/GenBank/DDBJ databases">
        <title>Ln-dependent methylotrophs.</title>
        <authorList>
            <person name="Tani A."/>
        </authorList>
    </citation>
    <scope>NUCLEOTIDE SEQUENCE [LARGE SCALE GENOMIC DNA]</scope>
    <source>
        <strain evidence="15 17">SM89A</strain>
    </source>
</reference>
<keyword evidence="7 12" id="KW-0997">Cell inner membrane</keyword>
<dbReference type="AlphaFoldDB" id="A0A2U1SRX7"/>
<sequence length="52" mass="5813">MTDEHWGYILLAYGVTAATVLVLLARILLENRRLSAELARLEKTAGAREETL</sequence>
<gene>
    <name evidence="14" type="primary">ccmD</name>
    <name evidence="14" type="ORF">C5689_08610</name>
    <name evidence="15" type="ORF">FM996_05740</name>
</gene>
<keyword evidence="9 12" id="KW-0201">Cytochrome c-type biogenesis</keyword>
<dbReference type="Proteomes" id="UP000316781">
    <property type="component" value="Unassembled WGS sequence"/>
</dbReference>
<dbReference type="GO" id="GO:0015886">
    <property type="term" value="P:heme transport"/>
    <property type="evidence" value="ECO:0007669"/>
    <property type="project" value="InterPro"/>
</dbReference>
<evidence type="ECO:0000256" key="4">
    <source>
        <dbReference type="ARBA" id="ARBA00016461"/>
    </source>
</evidence>
<proteinExistence type="inferred from homology"/>
<dbReference type="EMBL" id="VJMF01000024">
    <property type="protein sequence ID" value="TRL36024.1"/>
    <property type="molecule type" value="Genomic_DNA"/>
</dbReference>
<evidence type="ECO:0000256" key="12">
    <source>
        <dbReference type="RuleBase" id="RU363101"/>
    </source>
</evidence>
<evidence type="ECO:0000256" key="1">
    <source>
        <dbReference type="ARBA" id="ARBA00002442"/>
    </source>
</evidence>
<evidence type="ECO:0000256" key="11">
    <source>
        <dbReference type="ARBA" id="ARBA00023136"/>
    </source>
</evidence>
<keyword evidence="13" id="KW-0175">Coiled coil</keyword>
<comment type="function">
    <text evidence="1 12">Required for the export of heme to the periplasm for the biogenesis of c-type cytochromes.</text>
</comment>
<evidence type="ECO:0000313" key="14">
    <source>
        <dbReference type="EMBL" id="PWB94372.1"/>
    </source>
</evidence>
<keyword evidence="16" id="KW-1185">Reference proteome</keyword>
<keyword evidence="10 12" id="KW-1133">Transmembrane helix</keyword>
<evidence type="ECO:0000256" key="10">
    <source>
        <dbReference type="ARBA" id="ARBA00022989"/>
    </source>
</evidence>
<dbReference type="GO" id="GO:0005886">
    <property type="term" value="C:plasma membrane"/>
    <property type="evidence" value="ECO:0007669"/>
    <property type="project" value="UniProtKB-SubCell"/>
</dbReference>
<dbReference type="InterPro" id="IPR007078">
    <property type="entry name" value="Haem_export_protD_CcmD"/>
</dbReference>
<comment type="caution">
    <text evidence="14">The sequence shown here is derived from an EMBL/GenBank/DDBJ whole genome shotgun (WGS) entry which is preliminary data.</text>
</comment>
<keyword evidence="5 12" id="KW-0813">Transport</keyword>
<evidence type="ECO:0000256" key="5">
    <source>
        <dbReference type="ARBA" id="ARBA00022448"/>
    </source>
</evidence>
<evidence type="ECO:0000256" key="6">
    <source>
        <dbReference type="ARBA" id="ARBA00022475"/>
    </source>
</evidence>
<evidence type="ECO:0000256" key="8">
    <source>
        <dbReference type="ARBA" id="ARBA00022692"/>
    </source>
</evidence>
<evidence type="ECO:0000256" key="3">
    <source>
        <dbReference type="ARBA" id="ARBA00008741"/>
    </source>
</evidence>
<feature type="transmembrane region" description="Helical" evidence="12">
    <location>
        <begin position="6"/>
        <end position="29"/>
    </location>
</feature>
<evidence type="ECO:0000256" key="13">
    <source>
        <dbReference type="SAM" id="Coils"/>
    </source>
</evidence>
<keyword evidence="6 12" id="KW-1003">Cell membrane</keyword>